<dbReference type="InterPro" id="IPR006620">
    <property type="entry name" value="Pro_4_hyd_alph"/>
</dbReference>
<dbReference type="PANTHER" id="PTHR10869:SF246">
    <property type="entry name" value="TRANSMEMBRANE PROLYL 4-HYDROXYLASE"/>
    <property type="match status" value="1"/>
</dbReference>
<keyword evidence="8" id="KW-1185">Reference proteome</keyword>
<gene>
    <name evidence="7" type="ORF">ACG02S_10005</name>
</gene>
<dbReference type="Proteomes" id="UP001606300">
    <property type="component" value="Unassembled WGS sequence"/>
</dbReference>
<dbReference type="RefSeq" id="WP_394470311.1">
    <property type="nucleotide sequence ID" value="NZ_JBIGHY010000003.1"/>
</dbReference>
<proteinExistence type="predicted"/>
<comment type="cofactor">
    <cofactor evidence="1">
        <name>L-ascorbate</name>
        <dbReference type="ChEBI" id="CHEBI:38290"/>
    </cofactor>
</comment>
<protein>
    <submittedName>
        <fullName evidence="7">2OG-Fe(II) oxygenase</fullName>
    </submittedName>
</protein>
<evidence type="ECO:0000256" key="4">
    <source>
        <dbReference type="ARBA" id="ARBA00023002"/>
    </source>
</evidence>
<accession>A0ABW7ELB5</accession>
<keyword evidence="5" id="KW-0408">Iron</keyword>
<dbReference type="Gene3D" id="2.60.120.620">
    <property type="entry name" value="q2cbj1_9rhob like domain"/>
    <property type="match status" value="1"/>
</dbReference>
<evidence type="ECO:0000313" key="8">
    <source>
        <dbReference type="Proteomes" id="UP001606300"/>
    </source>
</evidence>
<evidence type="ECO:0000259" key="6">
    <source>
        <dbReference type="SMART" id="SM00702"/>
    </source>
</evidence>
<evidence type="ECO:0000256" key="2">
    <source>
        <dbReference type="ARBA" id="ARBA00022723"/>
    </source>
</evidence>
<feature type="domain" description="Prolyl 4-hydroxylase alpha subunit" evidence="6">
    <location>
        <begin position="198"/>
        <end position="382"/>
    </location>
</feature>
<dbReference type="InterPro" id="IPR044862">
    <property type="entry name" value="Pro_4_hyd_alph_FE2OG_OXY"/>
</dbReference>
<evidence type="ECO:0000313" key="7">
    <source>
        <dbReference type="EMBL" id="MFG6414232.1"/>
    </source>
</evidence>
<keyword evidence="4" id="KW-0560">Oxidoreductase</keyword>
<evidence type="ECO:0000256" key="5">
    <source>
        <dbReference type="ARBA" id="ARBA00023004"/>
    </source>
</evidence>
<dbReference type="EMBL" id="JBIGHY010000003">
    <property type="protein sequence ID" value="MFG6414232.1"/>
    <property type="molecule type" value="Genomic_DNA"/>
</dbReference>
<name>A0ABW7ELB5_9BURK</name>
<reference evidence="7 8" key="1">
    <citation type="submission" date="2024-09" db="EMBL/GenBank/DDBJ databases">
        <title>Novel species of the genus Pelomonas and Roseateles isolated from streams.</title>
        <authorList>
            <person name="Lu H."/>
        </authorList>
    </citation>
    <scope>NUCLEOTIDE SEQUENCE [LARGE SCALE GENOMIC DNA]</scope>
    <source>
        <strain evidence="7 8">DC23W</strain>
    </source>
</reference>
<dbReference type="PANTHER" id="PTHR10869">
    <property type="entry name" value="PROLYL 4-HYDROXYLASE ALPHA SUBUNIT"/>
    <property type="match status" value="1"/>
</dbReference>
<sequence>MTIAAISTSPDEAHAARLFKDAQARTRDGDVASARTLLQQAAQAAHLPALLQLGVWDLLGMAGPVDLLAAVERVRDAAQRGYLPAMTLYAQLVAAGAGGLARDFGQVLSLLSQAARGGEPRAAVQLAMLMPDVPEHSQTRRALLQRAAAGGESIARMFIERMPPIRPHFPLDWDVVLRGVAWPHERVLPAVAVRNEHPRIVAWPGLLSPDECIYMALKGLPLLRPARITGVDGRPAVDPIRSNEAAMFGLLEADAVVQSLDLRVAAALGHPVENGEGFALLRYQVGQQYLPHCDWIDPERTTTRADLDRWGQRVATCVVYLNDGFEGGATGFPELGLEFRGGVGDALAWDNVRPDGQIDPLTLHAGRPPTQGMKYLLSKWMRDRSQSGNAG</sequence>
<dbReference type="Pfam" id="PF13640">
    <property type="entry name" value="2OG-FeII_Oxy_3"/>
    <property type="match status" value="1"/>
</dbReference>
<keyword evidence="2" id="KW-0479">Metal-binding</keyword>
<organism evidence="7 8">
    <name type="scientific">Pelomonas dachongensis</name>
    <dbReference type="NCBI Taxonomy" id="3299029"/>
    <lineage>
        <taxon>Bacteria</taxon>
        <taxon>Pseudomonadati</taxon>
        <taxon>Pseudomonadota</taxon>
        <taxon>Betaproteobacteria</taxon>
        <taxon>Burkholderiales</taxon>
        <taxon>Sphaerotilaceae</taxon>
        <taxon>Roseateles</taxon>
    </lineage>
</organism>
<dbReference type="SMART" id="SM00702">
    <property type="entry name" value="P4Hc"/>
    <property type="match status" value="1"/>
</dbReference>
<evidence type="ECO:0000256" key="3">
    <source>
        <dbReference type="ARBA" id="ARBA00022964"/>
    </source>
</evidence>
<dbReference type="InterPro" id="IPR045054">
    <property type="entry name" value="P4HA-like"/>
</dbReference>
<dbReference type="SUPFAM" id="SSF81901">
    <property type="entry name" value="HCP-like"/>
    <property type="match status" value="1"/>
</dbReference>
<evidence type="ECO:0000256" key="1">
    <source>
        <dbReference type="ARBA" id="ARBA00001961"/>
    </source>
</evidence>
<dbReference type="Gene3D" id="1.25.40.10">
    <property type="entry name" value="Tetratricopeptide repeat domain"/>
    <property type="match status" value="1"/>
</dbReference>
<keyword evidence="3" id="KW-0223">Dioxygenase</keyword>
<dbReference type="InterPro" id="IPR011990">
    <property type="entry name" value="TPR-like_helical_dom_sf"/>
</dbReference>
<comment type="caution">
    <text evidence="7">The sequence shown here is derived from an EMBL/GenBank/DDBJ whole genome shotgun (WGS) entry which is preliminary data.</text>
</comment>